<sequence length="145" mass="16503">MARENEKRPFFFTLFKPKPRSKGKSLKRKIEKKEVKPFNRRPSPPFALSYFFDKARNETLKVSHGFCEWIEASMLARYSEEGPLGVNGGYFGYSGARATNEPGVVRLWALNVLARHVGSGARLLGFLTLFSFAENIQFWACFSLG</sequence>
<evidence type="ECO:0000313" key="2">
    <source>
        <dbReference type="EMBL" id="KAB2050238.1"/>
    </source>
</evidence>
<evidence type="ECO:0000313" key="3">
    <source>
        <dbReference type="Proteomes" id="UP000327439"/>
    </source>
</evidence>
<feature type="region of interest" description="Disordered" evidence="1">
    <location>
        <begin position="18"/>
        <end position="38"/>
    </location>
</feature>
<accession>A0A5J5T6N9</accession>
<protein>
    <submittedName>
        <fullName evidence="2">Uncharacterized protein</fullName>
    </submittedName>
</protein>
<dbReference type="AlphaFoldDB" id="A0A5J5T6N9"/>
<dbReference type="Proteomes" id="UP000327439">
    <property type="component" value="Chromosome A13"/>
</dbReference>
<reference evidence="3" key="1">
    <citation type="journal article" date="2020" name="Nat. Genet.">
        <title>Genomic diversifications of five Gossypium allopolyploid species and their impact on cotton improvement.</title>
        <authorList>
            <person name="Chen Z.J."/>
            <person name="Sreedasyam A."/>
            <person name="Ando A."/>
            <person name="Song Q."/>
            <person name="De Santiago L.M."/>
            <person name="Hulse-Kemp A.M."/>
            <person name="Ding M."/>
            <person name="Ye W."/>
            <person name="Kirkbride R.C."/>
            <person name="Jenkins J."/>
            <person name="Plott C."/>
            <person name="Lovell J."/>
            <person name="Lin Y.M."/>
            <person name="Vaughn R."/>
            <person name="Liu B."/>
            <person name="Simpson S."/>
            <person name="Scheffler B.E."/>
            <person name="Wen L."/>
            <person name="Saski C.A."/>
            <person name="Grover C.E."/>
            <person name="Hu G."/>
            <person name="Conover J.L."/>
            <person name="Carlson J.W."/>
            <person name="Shu S."/>
            <person name="Boston L.B."/>
            <person name="Williams M."/>
            <person name="Peterson D.G."/>
            <person name="McGee K."/>
            <person name="Jones D.C."/>
            <person name="Wendel J.F."/>
            <person name="Stelly D.M."/>
            <person name="Grimwood J."/>
            <person name="Schmutz J."/>
        </authorList>
    </citation>
    <scope>NUCLEOTIDE SEQUENCE [LARGE SCALE GENOMIC DNA]</scope>
    <source>
        <strain evidence="3">cv. 3-79</strain>
    </source>
</reference>
<keyword evidence="3" id="KW-1185">Reference proteome</keyword>
<feature type="compositionally biased region" description="Basic residues" evidence="1">
    <location>
        <begin position="18"/>
        <end position="30"/>
    </location>
</feature>
<gene>
    <name evidence="2" type="ORF">ES319_A13G232500v1</name>
</gene>
<name>A0A5J5T6N9_GOSBA</name>
<dbReference type="EMBL" id="CM018214">
    <property type="protein sequence ID" value="KAB2050238.1"/>
    <property type="molecule type" value="Genomic_DNA"/>
</dbReference>
<organism evidence="2 3">
    <name type="scientific">Gossypium barbadense</name>
    <name type="common">Sea Island cotton</name>
    <name type="synonym">Hibiscus barbadensis</name>
    <dbReference type="NCBI Taxonomy" id="3634"/>
    <lineage>
        <taxon>Eukaryota</taxon>
        <taxon>Viridiplantae</taxon>
        <taxon>Streptophyta</taxon>
        <taxon>Embryophyta</taxon>
        <taxon>Tracheophyta</taxon>
        <taxon>Spermatophyta</taxon>
        <taxon>Magnoliopsida</taxon>
        <taxon>eudicotyledons</taxon>
        <taxon>Gunneridae</taxon>
        <taxon>Pentapetalae</taxon>
        <taxon>rosids</taxon>
        <taxon>malvids</taxon>
        <taxon>Malvales</taxon>
        <taxon>Malvaceae</taxon>
        <taxon>Malvoideae</taxon>
        <taxon>Gossypium</taxon>
    </lineage>
</organism>
<proteinExistence type="predicted"/>
<evidence type="ECO:0000256" key="1">
    <source>
        <dbReference type="SAM" id="MobiDB-lite"/>
    </source>
</evidence>